<dbReference type="Pfam" id="PF01943">
    <property type="entry name" value="Polysacc_synt"/>
    <property type="match status" value="1"/>
</dbReference>
<dbReference type="PANTHER" id="PTHR30250">
    <property type="entry name" value="PST FAMILY PREDICTED COLANIC ACID TRANSPORTER"/>
    <property type="match status" value="1"/>
</dbReference>
<dbReference type="STRING" id="1702221.AALO17_22520"/>
<dbReference type="AlphaFoldDB" id="A0A140DXK9"/>
<feature type="transmembrane region" description="Helical" evidence="6">
    <location>
        <begin position="352"/>
        <end position="371"/>
    </location>
</feature>
<feature type="transmembrane region" description="Helical" evidence="6">
    <location>
        <begin position="46"/>
        <end position="67"/>
    </location>
</feature>
<evidence type="ECO:0000313" key="7">
    <source>
        <dbReference type="EMBL" id="AMK55386.1"/>
    </source>
</evidence>
<evidence type="ECO:0000256" key="6">
    <source>
        <dbReference type="SAM" id="Phobius"/>
    </source>
</evidence>
<evidence type="ECO:0000256" key="1">
    <source>
        <dbReference type="ARBA" id="ARBA00004651"/>
    </source>
</evidence>
<feature type="transmembrane region" description="Helical" evidence="6">
    <location>
        <begin position="12"/>
        <end position="34"/>
    </location>
</feature>
<keyword evidence="4 6" id="KW-1133">Transmembrane helix</keyword>
<evidence type="ECO:0000256" key="4">
    <source>
        <dbReference type="ARBA" id="ARBA00022989"/>
    </source>
</evidence>
<feature type="transmembrane region" description="Helical" evidence="6">
    <location>
        <begin position="144"/>
        <end position="162"/>
    </location>
</feature>
<dbReference type="KEGG" id="fro:AALO17_22520"/>
<evidence type="ECO:0000256" key="5">
    <source>
        <dbReference type="ARBA" id="ARBA00023136"/>
    </source>
</evidence>
<feature type="transmembrane region" description="Helical" evidence="6">
    <location>
        <begin position="206"/>
        <end position="225"/>
    </location>
</feature>
<feature type="transmembrane region" description="Helical" evidence="6">
    <location>
        <begin position="290"/>
        <end position="309"/>
    </location>
</feature>
<feature type="transmembrane region" description="Helical" evidence="6">
    <location>
        <begin position="433"/>
        <end position="449"/>
    </location>
</feature>
<gene>
    <name evidence="7" type="ORF">AALO17_22520</name>
</gene>
<evidence type="ECO:0000256" key="3">
    <source>
        <dbReference type="ARBA" id="ARBA00022692"/>
    </source>
</evidence>
<feature type="transmembrane region" description="Helical" evidence="6">
    <location>
        <begin position="79"/>
        <end position="98"/>
    </location>
</feature>
<sequence>MSENSYKKAGTFYFIGNIFNKGISFLTVPVFTRILSTADYGIVTTYNSWIGILSMIVGFALHMSVRMAAVDYKDKLDDFMSSIILFVTLTSFGITAVVAGGIKLLHIDANIILVIICMLQAYASATIEDYSNYLMMKYEYKARTALMILPNLISVILSVYMIKYVLESDLYMGSIIPTAVVTIFFGLVTVCITLKKGKFRINKEYIKYAMAISAPLILHGIALNVLSQSDRIMITSLAGAAQTGIYSLIYNFSMIATVITTTLEGIWVPWFINKLKLNSRDEINVVAKDYINLMAYAMVALILVAPEVVKILANESYWEGISIIPPVVLANYVIFVYSLYVNVEHYYKKTPYITINTIIAAASNIVLNFIFIPKYGYVAAAYTTLASYLISFVLHSRYARKLEPNLYPLGQFMKPIIQLLIVTVIFYAFKNQLVIRWLLMAAYIASRFYKERKRLKAYFPNIPVLKGK</sequence>
<dbReference type="InterPro" id="IPR002797">
    <property type="entry name" value="Polysacc_synth"/>
</dbReference>
<dbReference type="RefSeq" id="WP_067558953.1">
    <property type="nucleotide sequence ID" value="NZ_CP011391.1"/>
</dbReference>
<dbReference type="OrthoDB" id="6017905at2"/>
<feature type="transmembrane region" description="Helical" evidence="6">
    <location>
        <begin position="245"/>
        <end position="270"/>
    </location>
</feature>
<evidence type="ECO:0000313" key="8">
    <source>
        <dbReference type="Proteomes" id="UP000069771"/>
    </source>
</evidence>
<feature type="transmembrane region" description="Helical" evidence="6">
    <location>
        <begin position="104"/>
        <end position="123"/>
    </location>
</feature>
<evidence type="ECO:0000256" key="2">
    <source>
        <dbReference type="ARBA" id="ARBA00022475"/>
    </source>
</evidence>
<dbReference type="EMBL" id="CP011391">
    <property type="protein sequence ID" value="AMK55386.1"/>
    <property type="molecule type" value="Genomic_DNA"/>
</dbReference>
<dbReference type="Proteomes" id="UP000069771">
    <property type="component" value="Chromosome"/>
</dbReference>
<keyword evidence="5 6" id="KW-0472">Membrane</keyword>
<feature type="transmembrane region" description="Helical" evidence="6">
    <location>
        <begin position="377"/>
        <end position="394"/>
    </location>
</feature>
<dbReference type="InterPro" id="IPR050833">
    <property type="entry name" value="Poly_Biosynth_Transport"/>
</dbReference>
<dbReference type="GeneID" id="78478816"/>
<keyword evidence="3 6" id="KW-0812">Transmembrane</keyword>
<protein>
    <submittedName>
        <fullName evidence="7">Polysaccharide biosynthesis protein</fullName>
    </submittedName>
</protein>
<feature type="transmembrane region" description="Helical" evidence="6">
    <location>
        <begin position="174"/>
        <end position="194"/>
    </location>
</feature>
<name>A0A140DXK9_9FIRM</name>
<keyword evidence="8" id="KW-1185">Reference proteome</keyword>
<reference evidence="7 8" key="1">
    <citation type="journal article" date="2016" name="Gut Pathog.">
        <title>Whole genome sequencing of "Faecalibaculum rodentium" ALO17, isolated from C57BL/6J laboratory mouse feces.</title>
        <authorList>
            <person name="Lim S."/>
            <person name="Chang D.H."/>
            <person name="Ahn S."/>
            <person name="Kim B.C."/>
        </authorList>
    </citation>
    <scope>NUCLEOTIDE SEQUENCE [LARGE SCALE GENOMIC DNA]</scope>
    <source>
        <strain evidence="7 8">Alo17</strain>
    </source>
</reference>
<keyword evidence="2" id="KW-1003">Cell membrane</keyword>
<dbReference type="PATRIC" id="fig|1702221.3.peg.2190"/>
<feature type="transmembrane region" description="Helical" evidence="6">
    <location>
        <begin position="321"/>
        <end position="340"/>
    </location>
</feature>
<accession>A0A140DXK9</accession>
<organism evidence="7 8">
    <name type="scientific">Faecalibaculum rodentium</name>
    <dbReference type="NCBI Taxonomy" id="1702221"/>
    <lineage>
        <taxon>Bacteria</taxon>
        <taxon>Bacillati</taxon>
        <taxon>Bacillota</taxon>
        <taxon>Erysipelotrichia</taxon>
        <taxon>Erysipelotrichales</taxon>
        <taxon>Erysipelotrichaceae</taxon>
        <taxon>Faecalibaculum</taxon>
    </lineage>
</organism>
<proteinExistence type="predicted"/>
<dbReference type="GO" id="GO:0005886">
    <property type="term" value="C:plasma membrane"/>
    <property type="evidence" value="ECO:0007669"/>
    <property type="project" value="UniProtKB-SubCell"/>
</dbReference>
<dbReference type="PANTHER" id="PTHR30250:SF11">
    <property type="entry name" value="O-ANTIGEN TRANSPORTER-RELATED"/>
    <property type="match status" value="1"/>
</dbReference>
<comment type="subcellular location">
    <subcellularLocation>
        <location evidence="1">Cell membrane</location>
        <topology evidence="1">Multi-pass membrane protein</topology>
    </subcellularLocation>
</comment>
<feature type="transmembrane region" description="Helical" evidence="6">
    <location>
        <begin position="406"/>
        <end position="427"/>
    </location>
</feature>